<evidence type="ECO:0000313" key="4">
    <source>
        <dbReference type="Proteomes" id="UP000004263"/>
    </source>
</evidence>
<dbReference type="NCBIfam" id="TIGR03362">
    <property type="entry name" value="VI_chp_7"/>
    <property type="match status" value="1"/>
</dbReference>
<accession>Q1N506</accession>
<evidence type="ECO:0000313" key="3">
    <source>
        <dbReference type="EMBL" id="EAT13272.1"/>
    </source>
</evidence>
<sequence length="564" mass="62372">MEVNQSIIDLAKSAISADSPCGINAKYEADFELLEAEVAKAQSLTNETTDWDQVLKLSQSILSGLSKDFTAACYFANASIQVNGYSGMLDGFALLDSLCEEYWQDMFPPVKRLRGRQASCQWLIEQTALFLEQNDPKPEDFEFVSSIASTVKNLDFFLAEKMDDKAPNFADINRPLKRLKELAKSQVANQPKTAETKQAAPIAEPAASQAAPQQPVEAGASESTEPEAQAQTIPAQPTPQVSAPSAPAPVAKKPEKKAASQASFEPVGDIQSDQDAKKAFKQVQDILRSLSSYHSQVKASDPKRYRYSRYALWASLDKLPPAKDGKTQLPSPPADKLKKVVELYESGEYLEAIELAEKSAEKMPYWFDGNRYIVLSMDALGAEFEKAKDALIEQLTAFIHRVPKILDLQYSNGDAFASDQCKTWIQSLMETASDSGNSETDEISEVANEAKKLAMAGKLNDAFELLHDVPAKTKRQKFKVKLLCAELACANGQVKVGIPMLERLLEEVRSLTVADWESDFLSKALALLVNAYNKLDEEEITHKQQKVDAAYEQLCWYNPALITQ</sequence>
<dbReference type="Pfam" id="PF16989">
    <property type="entry name" value="T6SS_VasJ"/>
    <property type="match status" value="1"/>
</dbReference>
<reference evidence="3 4" key="1">
    <citation type="submission" date="2006-03" db="EMBL/GenBank/DDBJ databases">
        <authorList>
            <person name="Pinhassi J."/>
            <person name="Pedros-Alio C."/>
            <person name="Ferriera S."/>
            <person name="Johnson J."/>
            <person name="Kravitz S."/>
            <person name="Halpern A."/>
            <person name="Remington K."/>
            <person name="Beeson K."/>
            <person name="Tran B."/>
            <person name="Rogers Y.-H."/>
            <person name="Friedman R."/>
            <person name="Venter J.C."/>
        </authorList>
    </citation>
    <scope>NUCLEOTIDE SEQUENCE [LARGE SCALE GENOMIC DNA]</scope>
    <source>
        <strain evidence="3 4">RED65</strain>
    </source>
</reference>
<feature type="compositionally biased region" description="Low complexity" evidence="1">
    <location>
        <begin position="226"/>
        <end position="251"/>
    </location>
</feature>
<evidence type="ECO:0000259" key="2">
    <source>
        <dbReference type="Pfam" id="PF06812"/>
    </source>
</evidence>
<dbReference type="PANTHER" id="PTHR37024">
    <property type="entry name" value="TYPE VI SECRETION SYSTEM DUF2094 AND IMPA-RELATED DOMAIN PROTEIN"/>
    <property type="match status" value="1"/>
</dbReference>
<dbReference type="OrthoDB" id="1522895at2"/>
<dbReference type="AlphaFoldDB" id="Q1N506"/>
<comment type="caution">
    <text evidence="3">The sequence shown here is derived from an EMBL/GenBank/DDBJ whole genome shotgun (WGS) entry which is preliminary data.</text>
</comment>
<evidence type="ECO:0000256" key="1">
    <source>
        <dbReference type="SAM" id="MobiDB-lite"/>
    </source>
</evidence>
<dbReference type="EMBL" id="AAQH01000002">
    <property type="protein sequence ID" value="EAT13272.1"/>
    <property type="molecule type" value="Genomic_DNA"/>
</dbReference>
<feature type="domain" description="ImpA N-terminal" evidence="2">
    <location>
        <begin position="14"/>
        <end position="124"/>
    </location>
</feature>
<gene>
    <name evidence="3" type="ORF">RED65_00890</name>
</gene>
<protein>
    <recommendedName>
        <fullName evidence="2">ImpA N-terminal domain-containing protein</fullName>
    </recommendedName>
</protein>
<name>Q1N506_9GAMM</name>
<proteinExistence type="predicted"/>
<organism evidence="3 4">
    <name type="scientific">Bermanella marisrubri</name>
    <dbReference type="NCBI Taxonomy" id="207949"/>
    <lineage>
        <taxon>Bacteria</taxon>
        <taxon>Pseudomonadati</taxon>
        <taxon>Pseudomonadota</taxon>
        <taxon>Gammaproteobacteria</taxon>
        <taxon>Oceanospirillales</taxon>
        <taxon>Oceanospirillaceae</taxon>
        <taxon>Bermanella</taxon>
    </lineage>
</organism>
<dbReference type="HOGENOM" id="CLU_029347_1_1_6"/>
<dbReference type="PANTHER" id="PTHR37024:SF5">
    <property type="entry name" value="IMPA N-TERMINAL DOMAIN-CONTAINING PROTEIN"/>
    <property type="match status" value="1"/>
</dbReference>
<dbReference type="Pfam" id="PF06812">
    <property type="entry name" value="ImpA_N"/>
    <property type="match status" value="1"/>
</dbReference>
<dbReference type="InterPro" id="IPR010657">
    <property type="entry name" value="ImpA_N"/>
</dbReference>
<feature type="region of interest" description="Disordered" evidence="1">
    <location>
        <begin position="185"/>
        <end position="276"/>
    </location>
</feature>
<dbReference type="InterPro" id="IPR017739">
    <property type="entry name" value="T6SS-assoc_VCA0119"/>
</dbReference>
<keyword evidence="4" id="KW-1185">Reference proteome</keyword>
<dbReference type="Proteomes" id="UP000004263">
    <property type="component" value="Unassembled WGS sequence"/>
</dbReference>
<feature type="compositionally biased region" description="Low complexity" evidence="1">
    <location>
        <begin position="198"/>
        <end position="218"/>
    </location>
</feature>
<dbReference type="RefSeq" id="WP_007017656.1">
    <property type="nucleotide sequence ID" value="NZ_CH724114.1"/>
</dbReference>
<dbReference type="STRING" id="207949.RED65_00890"/>